<keyword evidence="3" id="KW-0804">Transcription</keyword>
<reference evidence="5 6" key="1">
    <citation type="journal article" date="2012" name="J. Bacteriol.">
        <title>Complete genome sequence of Pelagibacterium halotolerans B2T.</title>
        <authorList>
            <person name="Huo Y.Y."/>
            <person name="Cheng H."/>
            <person name="Han X.F."/>
            <person name="Jiang X.W."/>
            <person name="Sun C."/>
            <person name="Zhang X.Q."/>
            <person name="Zhu X.F."/>
            <person name="Liu Y.F."/>
            <person name="Li P.F."/>
            <person name="Ni P.X."/>
            <person name="Wu M."/>
        </authorList>
    </citation>
    <scope>NUCLEOTIDE SEQUENCE [LARGE SCALE GENOMIC DNA]</scope>
    <source>
        <strain evidence="6">DSM 22347 / JCM 15775 / CGMCC 1.7692 / B2</strain>
    </source>
</reference>
<keyword evidence="2" id="KW-0238">DNA-binding</keyword>
<feature type="domain" description="HTH araC/xylS-type" evidence="4">
    <location>
        <begin position="12"/>
        <end position="112"/>
    </location>
</feature>
<dbReference type="InterPro" id="IPR009057">
    <property type="entry name" value="Homeodomain-like_sf"/>
</dbReference>
<evidence type="ECO:0000256" key="3">
    <source>
        <dbReference type="ARBA" id="ARBA00023163"/>
    </source>
</evidence>
<dbReference type="GO" id="GO:0003700">
    <property type="term" value="F:DNA-binding transcription factor activity"/>
    <property type="evidence" value="ECO:0007669"/>
    <property type="project" value="InterPro"/>
</dbReference>
<dbReference type="InterPro" id="IPR018060">
    <property type="entry name" value="HTH_AraC"/>
</dbReference>
<accession>G4RFW5</accession>
<dbReference type="HOGENOM" id="CLU_086969_0_0_5"/>
<dbReference type="Proteomes" id="UP000008850">
    <property type="component" value="Chromosome"/>
</dbReference>
<dbReference type="PANTHER" id="PTHR46796:SF13">
    <property type="entry name" value="HTH-TYPE TRANSCRIPTIONAL ACTIVATOR RHAS"/>
    <property type="match status" value="1"/>
</dbReference>
<dbReference type="Gene3D" id="1.10.10.60">
    <property type="entry name" value="Homeodomain-like"/>
    <property type="match status" value="1"/>
</dbReference>
<evidence type="ECO:0000259" key="4">
    <source>
        <dbReference type="PROSITE" id="PS01124"/>
    </source>
</evidence>
<dbReference type="InterPro" id="IPR050204">
    <property type="entry name" value="AraC_XylS_family_regulators"/>
</dbReference>
<keyword evidence="6" id="KW-1185">Reference proteome</keyword>
<sequence length="279" mass="31580">MLPGTQTQFLVEKAVRSIESGIDDGAVDYIRAIARQLNISHHHLHRTFAAAVGEPPGAYRRRISMHAVALRLQWSREPIGRIGYAVGYASQAALTRVFERFFGILPGRYRTAYSRARLALPPVDHAQFVRADDGLPLLLLAKRYRGHIEEIDDFWDDFLTRFGPVLGRYSSPLSRVGLIYNDWRADPDNLVRYDCGAVVSDVEALDMQNPPDGLHIVLTREREYAGYRFAAQSYDRKQAYVEVGDNLFYRRSLDVTEDPAIEVFDEAGSGKTTLLYAVE</sequence>
<proteinExistence type="predicted"/>
<name>G4RFW5_PELHB</name>
<dbReference type="STRING" id="1082931.KKY_973"/>
<evidence type="ECO:0000313" key="5">
    <source>
        <dbReference type="EMBL" id="AEQ51008.1"/>
    </source>
</evidence>
<dbReference type="SMART" id="SM00342">
    <property type="entry name" value="HTH_ARAC"/>
    <property type="match status" value="1"/>
</dbReference>
<dbReference type="eggNOG" id="COG2207">
    <property type="taxonomic scope" value="Bacteria"/>
</dbReference>
<dbReference type="EMBL" id="CP003075">
    <property type="protein sequence ID" value="AEQ51008.1"/>
    <property type="molecule type" value="Genomic_DNA"/>
</dbReference>
<dbReference type="Pfam" id="PF12833">
    <property type="entry name" value="HTH_18"/>
    <property type="match status" value="1"/>
</dbReference>
<dbReference type="KEGG" id="phl:KKY_973"/>
<evidence type="ECO:0000256" key="1">
    <source>
        <dbReference type="ARBA" id="ARBA00023015"/>
    </source>
</evidence>
<dbReference type="AlphaFoldDB" id="G4RFW5"/>
<protein>
    <submittedName>
        <fullName evidence="5">AraC family transcriptional regulator</fullName>
    </submittedName>
</protein>
<dbReference type="GO" id="GO:0043565">
    <property type="term" value="F:sequence-specific DNA binding"/>
    <property type="evidence" value="ECO:0007669"/>
    <property type="project" value="InterPro"/>
</dbReference>
<dbReference type="InterPro" id="IPR011256">
    <property type="entry name" value="Reg_factor_effector_dom_sf"/>
</dbReference>
<evidence type="ECO:0000313" key="6">
    <source>
        <dbReference type="Proteomes" id="UP000008850"/>
    </source>
</evidence>
<keyword evidence="1" id="KW-0805">Transcription regulation</keyword>
<dbReference type="SUPFAM" id="SSF46689">
    <property type="entry name" value="Homeodomain-like"/>
    <property type="match status" value="1"/>
</dbReference>
<dbReference type="PANTHER" id="PTHR46796">
    <property type="entry name" value="HTH-TYPE TRANSCRIPTIONAL ACTIVATOR RHAS-RELATED"/>
    <property type="match status" value="1"/>
</dbReference>
<gene>
    <name evidence="5" type="ordered locus">KKY_973</name>
</gene>
<evidence type="ECO:0000256" key="2">
    <source>
        <dbReference type="ARBA" id="ARBA00023125"/>
    </source>
</evidence>
<dbReference type="PROSITE" id="PS01124">
    <property type="entry name" value="HTH_ARAC_FAMILY_2"/>
    <property type="match status" value="1"/>
</dbReference>
<dbReference type="Gene3D" id="3.20.80.10">
    <property type="entry name" value="Regulatory factor, effector binding domain"/>
    <property type="match status" value="1"/>
</dbReference>
<organism evidence="5 6">
    <name type="scientific">Pelagibacterium halotolerans (strain DSM 22347 / JCM 15775 / CGMCC 1.7692 / B2)</name>
    <dbReference type="NCBI Taxonomy" id="1082931"/>
    <lineage>
        <taxon>Bacteria</taxon>
        <taxon>Pseudomonadati</taxon>
        <taxon>Pseudomonadota</taxon>
        <taxon>Alphaproteobacteria</taxon>
        <taxon>Hyphomicrobiales</taxon>
        <taxon>Devosiaceae</taxon>
        <taxon>Pelagibacterium</taxon>
    </lineage>
</organism>